<comment type="subunit">
    <text evidence="6">Forms polymers.</text>
</comment>
<evidence type="ECO:0000256" key="4">
    <source>
        <dbReference type="ARBA" id="ARBA00022960"/>
    </source>
</evidence>
<evidence type="ECO:0000313" key="8">
    <source>
        <dbReference type="Proteomes" id="UP000069241"/>
    </source>
</evidence>
<evidence type="ECO:0000256" key="2">
    <source>
        <dbReference type="ARBA" id="ARBA00022741"/>
    </source>
</evidence>
<keyword evidence="8" id="KW-1185">Reference proteome</keyword>
<reference evidence="8" key="1">
    <citation type="submission" date="2016-02" db="EMBL/GenBank/DDBJ databases">
        <authorList>
            <person name="Holder M.E."/>
            <person name="Ajami N.J."/>
            <person name="Petrosino J.F."/>
        </authorList>
    </citation>
    <scope>NUCLEOTIDE SEQUENCE [LARGE SCALE GENOMIC DNA]</scope>
    <source>
        <strain evidence="8">CCUG 45958</strain>
    </source>
</reference>
<dbReference type="Pfam" id="PF06723">
    <property type="entry name" value="MreB_Mbl"/>
    <property type="match status" value="1"/>
</dbReference>
<dbReference type="CDD" id="cd10225">
    <property type="entry name" value="ASKHA_NBD_MreB-like"/>
    <property type="match status" value="1"/>
</dbReference>
<name>A0A0X8JJ68_9BACT</name>
<keyword evidence="3 6" id="KW-0067">ATP-binding</keyword>
<dbReference type="PANTHER" id="PTHR42749:SF1">
    <property type="entry name" value="CELL SHAPE-DETERMINING PROTEIN MREB"/>
    <property type="match status" value="1"/>
</dbReference>
<dbReference type="PANTHER" id="PTHR42749">
    <property type="entry name" value="CELL SHAPE-DETERMINING PROTEIN MREB"/>
    <property type="match status" value="1"/>
</dbReference>
<dbReference type="Proteomes" id="UP000069241">
    <property type="component" value="Chromosome"/>
</dbReference>
<dbReference type="NCBIfam" id="NF010539">
    <property type="entry name" value="PRK13927.1"/>
    <property type="match status" value="1"/>
</dbReference>
<dbReference type="NCBIfam" id="TIGR00904">
    <property type="entry name" value="mreB"/>
    <property type="match status" value="1"/>
</dbReference>
<evidence type="ECO:0000256" key="3">
    <source>
        <dbReference type="ARBA" id="ARBA00022840"/>
    </source>
</evidence>
<dbReference type="InterPro" id="IPR004753">
    <property type="entry name" value="MreB"/>
</dbReference>
<protein>
    <recommendedName>
        <fullName evidence="6">Cell shape-determining protein MreB</fullName>
    </recommendedName>
</protein>
<dbReference type="InterPro" id="IPR056546">
    <property type="entry name" value="MreB_MamK-like"/>
</dbReference>
<dbReference type="AlphaFoldDB" id="A0A0X8JJ68"/>
<dbReference type="SUPFAM" id="SSF53067">
    <property type="entry name" value="Actin-like ATPase domain"/>
    <property type="match status" value="2"/>
</dbReference>
<accession>A0A0X8JJ68</accession>
<comment type="similarity">
    <text evidence="5 6">Belongs to the FtsA/MreB family.</text>
</comment>
<dbReference type="EMBL" id="CP014229">
    <property type="protein sequence ID" value="AMD89775.1"/>
    <property type="molecule type" value="Genomic_DNA"/>
</dbReference>
<dbReference type="HAMAP" id="MF_02207">
    <property type="entry name" value="MreB"/>
    <property type="match status" value="1"/>
</dbReference>
<organism evidence="7 8">
    <name type="scientific">Desulfovibrio fairfieldensis</name>
    <dbReference type="NCBI Taxonomy" id="44742"/>
    <lineage>
        <taxon>Bacteria</taxon>
        <taxon>Pseudomonadati</taxon>
        <taxon>Thermodesulfobacteriota</taxon>
        <taxon>Desulfovibrionia</taxon>
        <taxon>Desulfovibrionales</taxon>
        <taxon>Desulfovibrionaceae</taxon>
        <taxon>Desulfovibrio</taxon>
    </lineage>
</organism>
<comment type="subcellular location">
    <subcellularLocation>
        <location evidence="6">Cytoplasm</location>
    </subcellularLocation>
    <text evidence="6">Membrane-associated.</text>
</comment>
<dbReference type="GO" id="GO:0005524">
    <property type="term" value="F:ATP binding"/>
    <property type="evidence" value="ECO:0007669"/>
    <property type="project" value="UniProtKB-KW"/>
</dbReference>
<sequence length="341" mass="36873">MFLQRFFRFFSKDIAMDLGTANTLLYTRTHGIVINEPSVVAIDVQKNAVLAVGAGAKEFLGRTPQRIRAIRPMKDGVIADFDVTREMIAYFVRKAIDGLRLVKPSMVICIPMGITQVEKKAVIDAALLAGAADVSLVEEPMAAAIGADLPIHEPLGNLVLDIGGGTSEVAVISLGGIANAQSIRVAGDAMNLAVQRYMRDVFRMDLGENTAENVKKILGSAMPQANAPALEVSGKDLVQGTPRVVTVSEGHIREALREPIQAILETVLRALEKTPPELSADIYRNGMLMAGGGSLLKGLDQFIARETRLKVFVDKEPLTTVLRGTARAMLDRRAYHSVFIN</sequence>
<dbReference type="STRING" id="44742.AXF13_06430"/>
<feature type="binding site" evidence="6">
    <location>
        <begin position="20"/>
        <end position="22"/>
    </location>
    <ligand>
        <name>ATP</name>
        <dbReference type="ChEBI" id="CHEBI:30616"/>
    </ligand>
</feature>
<evidence type="ECO:0000256" key="5">
    <source>
        <dbReference type="ARBA" id="ARBA00023458"/>
    </source>
</evidence>
<gene>
    <name evidence="6" type="primary">mreB</name>
    <name evidence="7" type="ORF">AXF13_06430</name>
</gene>
<keyword evidence="1 6" id="KW-0963">Cytoplasm</keyword>
<proteinExistence type="inferred from homology"/>
<dbReference type="GO" id="GO:0005737">
    <property type="term" value="C:cytoplasm"/>
    <property type="evidence" value="ECO:0007669"/>
    <property type="project" value="UniProtKB-SubCell"/>
</dbReference>
<dbReference type="InterPro" id="IPR043129">
    <property type="entry name" value="ATPase_NBD"/>
</dbReference>
<feature type="binding site" evidence="6">
    <location>
        <begin position="212"/>
        <end position="215"/>
    </location>
    <ligand>
        <name>ATP</name>
        <dbReference type="ChEBI" id="CHEBI:30616"/>
    </ligand>
</feature>
<dbReference type="Gene3D" id="3.30.420.40">
    <property type="match status" value="3"/>
</dbReference>
<comment type="function">
    <text evidence="6">Forms membrane-associated dynamic filaments that are essential for cell shape determination. Acts by regulating cell wall synthesis and cell elongation, and thus cell shape. A feedback loop between cell geometry and MreB localization may maintain elongated cell shape by targeting cell wall growth to regions of negative cell wall curvature.</text>
</comment>
<feature type="binding site" evidence="6">
    <location>
        <begin position="164"/>
        <end position="166"/>
    </location>
    <ligand>
        <name>ATP</name>
        <dbReference type="ChEBI" id="CHEBI:30616"/>
    </ligand>
</feature>
<dbReference type="GO" id="GO:0000902">
    <property type="term" value="P:cell morphogenesis"/>
    <property type="evidence" value="ECO:0007669"/>
    <property type="project" value="InterPro"/>
</dbReference>
<dbReference type="PRINTS" id="PR01652">
    <property type="entry name" value="SHAPEPROTEIN"/>
</dbReference>
<feature type="binding site" evidence="6">
    <location>
        <begin position="292"/>
        <end position="295"/>
    </location>
    <ligand>
        <name>ATP</name>
        <dbReference type="ChEBI" id="CHEBI:30616"/>
    </ligand>
</feature>
<dbReference type="RefSeq" id="WP_062252094.1">
    <property type="nucleotide sequence ID" value="NZ_CP014229.1"/>
</dbReference>
<evidence type="ECO:0000256" key="6">
    <source>
        <dbReference type="HAMAP-Rule" id="MF_02207"/>
    </source>
</evidence>
<dbReference type="GO" id="GO:0008360">
    <property type="term" value="P:regulation of cell shape"/>
    <property type="evidence" value="ECO:0007669"/>
    <property type="project" value="UniProtKB-UniRule"/>
</dbReference>
<evidence type="ECO:0000256" key="1">
    <source>
        <dbReference type="ARBA" id="ARBA00022490"/>
    </source>
</evidence>
<keyword evidence="2 6" id="KW-0547">Nucleotide-binding</keyword>
<keyword evidence="4 6" id="KW-0133">Cell shape</keyword>
<dbReference type="KEGG" id="dfi:AXF13_06430"/>
<evidence type="ECO:0000313" key="7">
    <source>
        <dbReference type="EMBL" id="AMD89775.1"/>
    </source>
</evidence>